<accession>A0ABV5G0E6</accession>
<proteinExistence type="predicted"/>
<gene>
    <name evidence="2" type="ORF">ACFFX0_14860</name>
</gene>
<dbReference type="EMBL" id="JBHMFI010000001">
    <property type="protein sequence ID" value="MFB9072406.1"/>
    <property type="molecule type" value="Genomic_DNA"/>
</dbReference>
<reference evidence="2 3" key="1">
    <citation type="submission" date="2024-09" db="EMBL/GenBank/DDBJ databases">
        <authorList>
            <person name="Sun Q."/>
            <person name="Mori K."/>
        </authorList>
    </citation>
    <scope>NUCLEOTIDE SEQUENCE [LARGE SCALE GENOMIC DNA]</scope>
    <source>
        <strain evidence="2 3">CCM 7609</strain>
    </source>
</reference>
<comment type="caution">
    <text evidence="2">The sequence shown here is derived from an EMBL/GenBank/DDBJ whole genome shotgun (WGS) entry which is preliminary data.</text>
</comment>
<sequence length="235" mass="25016">MRARWAVPAARHCSAGSTRSGPGLCGVAFSSLPPQGLVVGAERGIQPAYGPEGRRAYGGEGGGAECRVRVKDLFRDFRSLRGSGRFPSIPPLWLSSHAPFSLGFRAASRPDRPSVAVAVHSGHGDHSPSTTVPGSHLVRRGEVHVQEPHNGPATPGTDRHIGGDRIAGCAVHGTAGRRGPCVRWSGIVHRPGSAVWRRLPGRPLLRHPEGRARGHLSGRDGRLERDHVPPGRRGR</sequence>
<keyword evidence="3" id="KW-1185">Reference proteome</keyword>
<name>A0ABV5G0E6_9MICC</name>
<evidence type="ECO:0000313" key="2">
    <source>
        <dbReference type="EMBL" id="MFB9072406.1"/>
    </source>
</evidence>
<feature type="compositionally biased region" description="Basic and acidic residues" evidence="1">
    <location>
        <begin position="206"/>
        <end position="229"/>
    </location>
</feature>
<organism evidence="2 3">
    <name type="scientific">Citricoccus parietis</name>
    <dbReference type="NCBI Taxonomy" id="592307"/>
    <lineage>
        <taxon>Bacteria</taxon>
        <taxon>Bacillati</taxon>
        <taxon>Actinomycetota</taxon>
        <taxon>Actinomycetes</taxon>
        <taxon>Micrococcales</taxon>
        <taxon>Micrococcaceae</taxon>
        <taxon>Citricoccus</taxon>
    </lineage>
</organism>
<evidence type="ECO:0000256" key="1">
    <source>
        <dbReference type="SAM" id="MobiDB-lite"/>
    </source>
</evidence>
<dbReference type="Proteomes" id="UP001589575">
    <property type="component" value="Unassembled WGS sequence"/>
</dbReference>
<protein>
    <submittedName>
        <fullName evidence="2">Uncharacterized protein</fullName>
    </submittedName>
</protein>
<evidence type="ECO:0000313" key="3">
    <source>
        <dbReference type="Proteomes" id="UP001589575"/>
    </source>
</evidence>
<feature type="region of interest" description="Disordered" evidence="1">
    <location>
        <begin position="204"/>
        <end position="235"/>
    </location>
</feature>